<reference evidence="14" key="1">
    <citation type="submission" date="2017-02" db="UniProtKB">
        <authorList>
            <consortium name="WormBaseParasite"/>
        </authorList>
    </citation>
    <scope>IDENTIFICATION</scope>
</reference>
<dbReference type="FunFam" id="3.30.160.60:FF:000193">
    <property type="entry name" value="Zinc finger protein 300"/>
    <property type="match status" value="1"/>
</dbReference>
<comment type="similarity">
    <text evidence="2">Belongs to the krueppel C2H2-type zinc-finger protein family.</text>
</comment>
<feature type="domain" description="C2H2-type" evidence="11">
    <location>
        <begin position="97"/>
        <end position="124"/>
    </location>
</feature>
<dbReference type="Gene3D" id="3.30.160.60">
    <property type="entry name" value="Classic Zinc Finger"/>
    <property type="match status" value="2"/>
</dbReference>
<feature type="domain" description="C2H2-type" evidence="11">
    <location>
        <begin position="69"/>
        <end position="96"/>
    </location>
</feature>
<evidence type="ECO:0000256" key="10">
    <source>
        <dbReference type="PROSITE-ProRule" id="PRU00042"/>
    </source>
</evidence>
<keyword evidence="3" id="KW-0479">Metal-binding</keyword>
<evidence type="ECO:0000313" key="13">
    <source>
        <dbReference type="Proteomes" id="UP000274131"/>
    </source>
</evidence>
<evidence type="ECO:0000256" key="8">
    <source>
        <dbReference type="ARBA" id="ARBA00023163"/>
    </source>
</evidence>
<name>A0A0N4VN25_ENTVE</name>
<keyword evidence="5 10" id="KW-0863">Zinc-finger</keyword>
<dbReference type="InterPro" id="IPR036236">
    <property type="entry name" value="Znf_C2H2_sf"/>
</dbReference>
<keyword evidence="7" id="KW-0805">Transcription regulation</keyword>
<evidence type="ECO:0000256" key="9">
    <source>
        <dbReference type="ARBA" id="ARBA00023242"/>
    </source>
</evidence>
<dbReference type="SMART" id="SM00355">
    <property type="entry name" value="ZnF_C2H2"/>
    <property type="match status" value="2"/>
</dbReference>
<dbReference type="AlphaFoldDB" id="A0A0N4VN25"/>
<dbReference type="WBParaSite" id="EVEC_0001237101-mRNA-1">
    <property type="protein sequence ID" value="EVEC_0001237101-mRNA-1"/>
    <property type="gene ID" value="EVEC_0001237101"/>
</dbReference>
<dbReference type="PROSITE" id="PS50157">
    <property type="entry name" value="ZINC_FINGER_C2H2_2"/>
    <property type="match status" value="2"/>
</dbReference>
<organism evidence="14">
    <name type="scientific">Enterobius vermicularis</name>
    <name type="common">Human pinworm</name>
    <dbReference type="NCBI Taxonomy" id="51028"/>
    <lineage>
        <taxon>Eukaryota</taxon>
        <taxon>Metazoa</taxon>
        <taxon>Ecdysozoa</taxon>
        <taxon>Nematoda</taxon>
        <taxon>Chromadorea</taxon>
        <taxon>Rhabditida</taxon>
        <taxon>Spirurina</taxon>
        <taxon>Oxyuridomorpha</taxon>
        <taxon>Oxyuroidea</taxon>
        <taxon>Oxyuridae</taxon>
        <taxon>Enterobius</taxon>
    </lineage>
</organism>
<evidence type="ECO:0000256" key="4">
    <source>
        <dbReference type="ARBA" id="ARBA00022737"/>
    </source>
</evidence>
<dbReference type="InterPro" id="IPR013087">
    <property type="entry name" value="Znf_C2H2_type"/>
</dbReference>
<sequence length="124" mass="13836">MSFNKDDDVIIHDEDLCDDDVMQTAVVGNNLMDRTNCMGLIGSLAVDHGGSPESSRGSSHGHSQVEKRHICDICGKGFPYLSILESHKRCHTGEKPFNCHFCDKRFAQKATLQVHERTHTGERP</sequence>
<gene>
    <name evidence="12" type="ORF">EVEC_LOCUS11571</name>
</gene>
<evidence type="ECO:0000256" key="5">
    <source>
        <dbReference type="ARBA" id="ARBA00022771"/>
    </source>
</evidence>
<evidence type="ECO:0000313" key="14">
    <source>
        <dbReference type="WBParaSite" id="EVEC_0001237101-mRNA-1"/>
    </source>
</evidence>
<dbReference type="EMBL" id="UXUI01012320">
    <property type="protein sequence ID" value="VDD96820.1"/>
    <property type="molecule type" value="Genomic_DNA"/>
</dbReference>
<evidence type="ECO:0000256" key="2">
    <source>
        <dbReference type="ARBA" id="ARBA00006991"/>
    </source>
</evidence>
<keyword evidence="6" id="KW-0862">Zinc</keyword>
<evidence type="ECO:0000259" key="11">
    <source>
        <dbReference type="PROSITE" id="PS50157"/>
    </source>
</evidence>
<dbReference type="PANTHER" id="PTHR23235:SF120">
    <property type="entry name" value="KRUPPEL-LIKE FACTOR 15"/>
    <property type="match status" value="1"/>
</dbReference>
<reference evidence="12 13" key="2">
    <citation type="submission" date="2018-10" db="EMBL/GenBank/DDBJ databases">
        <authorList>
            <consortium name="Pathogen Informatics"/>
        </authorList>
    </citation>
    <scope>NUCLEOTIDE SEQUENCE [LARGE SCALE GENOMIC DNA]</scope>
</reference>
<dbReference type="STRING" id="51028.A0A0N4VN25"/>
<dbReference type="OrthoDB" id="10068874at2759"/>
<keyword evidence="9" id="KW-0539">Nucleus</keyword>
<keyword evidence="8" id="KW-0804">Transcription</keyword>
<evidence type="ECO:0000256" key="6">
    <source>
        <dbReference type="ARBA" id="ARBA00022833"/>
    </source>
</evidence>
<dbReference type="Pfam" id="PF00096">
    <property type="entry name" value="zf-C2H2"/>
    <property type="match status" value="1"/>
</dbReference>
<evidence type="ECO:0000313" key="12">
    <source>
        <dbReference type="EMBL" id="VDD96820.1"/>
    </source>
</evidence>
<protein>
    <submittedName>
        <fullName evidence="14">C2H2-type domain-containing protein</fullName>
    </submittedName>
</protein>
<dbReference type="PROSITE" id="PS00028">
    <property type="entry name" value="ZINC_FINGER_C2H2_1"/>
    <property type="match status" value="2"/>
</dbReference>
<dbReference type="FunFam" id="3.30.160.60:FF:001963">
    <property type="entry name" value="Replication initiator 1"/>
    <property type="match status" value="1"/>
</dbReference>
<dbReference type="GO" id="GO:0008270">
    <property type="term" value="F:zinc ion binding"/>
    <property type="evidence" value="ECO:0007669"/>
    <property type="project" value="UniProtKB-KW"/>
</dbReference>
<accession>A0A0N4VN25</accession>
<dbReference type="Proteomes" id="UP000274131">
    <property type="component" value="Unassembled WGS sequence"/>
</dbReference>
<keyword evidence="13" id="KW-1185">Reference proteome</keyword>
<dbReference type="SUPFAM" id="SSF57667">
    <property type="entry name" value="beta-beta-alpha zinc fingers"/>
    <property type="match status" value="1"/>
</dbReference>
<comment type="subcellular location">
    <subcellularLocation>
        <location evidence="1">Nucleus</location>
    </subcellularLocation>
</comment>
<dbReference type="GO" id="GO:0000978">
    <property type="term" value="F:RNA polymerase II cis-regulatory region sequence-specific DNA binding"/>
    <property type="evidence" value="ECO:0007669"/>
    <property type="project" value="TreeGrafter"/>
</dbReference>
<dbReference type="GO" id="GO:0000981">
    <property type="term" value="F:DNA-binding transcription factor activity, RNA polymerase II-specific"/>
    <property type="evidence" value="ECO:0007669"/>
    <property type="project" value="TreeGrafter"/>
</dbReference>
<keyword evidence="4" id="KW-0677">Repeat</keyword>
<evidence type="ECO:0000256" key="1">
    <source>
        <dbReference type="ARBA" id="ARBA00004123"/>
    </source>
</evidence>
<dbReference type="GO" id="GO:0005634">
    <property type="term" value="C:nucleus"/>
    <property type="evidence" value="ECO:0007669"/>
    <property type="project" value="UniProtKB-SubCell"/>
</dbReference>
<evidence type="ECO:0000256" key="3">
    <source>
        <dbReference type="ARBA" id="ARBA00022723"/>
    </source>
</evidence>
<evidence type="ECO:0000256" key="7">
    <source>
        <dbReference type="ARBA" id="ARBA00023015"/>
    </source>
</evidence>
<proteinExistence type="inferred from homology"/>
<dbReference type="PANTHER" id="PTHR23235">
    <property type="entry name" value="KRUEPPEL-LIKE TRANSCRIPTION FACTOR"/>
    <property type="match status" value="1"/>
</dbReference>
<dbReference type="Pfam" id="PF13912">
    <property type="entry name" value="zf-C2H2_6"/>
    <property type="match status" value="1"/>
</dbReference>